<evidence type="ECO:0000313" key="2">
    <source>
        <dbReference type="EMBL" id="VUF15627.1"/>
    </source>
</evidence>
<reference evidence="2 3" key="1">
    <citation type="submission" date="2019-06" db="EMBL/GenBank/DDBJ databases">
        <authorList>
            <person name="Rodrigo-Torres L."/>
            <person name="Arahal R. D."/>
            <person name="Lucena T."/>
        </authorList>
    </citation>
    <scope>NUCLEOTIDE SEQUENCE [LARGE SCALE GENOMIC DNA]</scope>
    <source>
        <strain evidence="2 3">SW08-7</strain>
    </source>
</reference>
<dbReference type="AlphaFoldDB" id="A0A564G5N3"/>
<dbReference type="EMBL" id="BPQI01000144">
    <property type="protein sequence ID" value="GJD58368.1"/>
    <property type="molecule type" value="Genomic_DNA"/>
</dbReference>
<protein>
    <submittedName>
        <fullName evidence="2">Uncharacterized protein</fullName>
    </submittedName>
</protein>
<dbReference type="Proteomes" id="UP001055303">
    <property type="component" value="Unassembled WGS sequence"/>
</dbReference>
<name>A0A564G5N3_9HYPH</name>
<accession>A0A564G5N3</accession>
<organism evidence="2 3">
    <name type="scientific">Methylobacterium dankookense</name>
    <dbReference type="NCBI Taxonomy" id="560405"/>
    <lineage>
        <taxon>Bacteria</taxon>
        <taxon>Pseudomonadati</taxon>
        <taxon>Pseudomonadota</taxon>
        <taxon>Alphaproteobacteria</taxon>
        <taxon>Hyphomicrobiales</taxon>
        <taxon>Methylobacteriaceae</taxon>
        <taxon>Methylobacterium</taxon>
    </lineage>
</organism>
<gene>
    <name evidence="1" type="ORF">IFDJLNFL_4287</name>
    <name evidence="2" type="ORF">MTDSW087_05371</name>
</gene>
<proteinExistence type="predicted"/>
<dbReference type="EMBL" id="CABFVH010000063">
    <property type="protein sequence ID" value="VUF15627.1"/>
    <property type="molecule type" value="Genomic_DNA"/>
</dbReference>
<dbReference type="Proteomes" id="UP000401717">
    <property type="component" value="Unassembled WGS sequence"/>
</dbReference>
<evidence type="ECO:0000313" key="1">
    <source>
        <dbReference type="EMBL" id="GJD58368.1"/>
    </source>
</evidence>
<evidence type="ECO:0000313" key="4">
    <source>
        <dbReference type="Proteomes" id="UP001055303"/>
    </source>
</evidence>
<sequence>MRLILMIRAVCLLRLARHDVARSDMLSRWSKDALDRAEARVRASHAIADLLMVPR</sequence>
<keyword evidence="4" id="KW-1185">Reference proteome</keyword>
<reference evidence="1" key="2">
    <citation type="journal article" date="2021" name="Front. Microbiol.">
        <title>Comprehensive Comparative Genomics and Phenotyping of Methylobacterium Species.</title>
        <authorList>
            <person name="Alessa O."/>
            <person name="Ogura Y."/>
            <person name="Fujitani Y."/>
            <person name="Takami H."/>
            <person name="Hayashi T."/>
            <person name="Sahin N."/>
            <person name="Tani A."/>
        </authorList>
    </citation>
    <scope>NUCLEOTIDE SEQUENCE</scope>
    <source>
        <strain evidence="1">DSM 22415</strain>
    </source>
</reference>
<evidence type="ECO:0000313" key="3">
    <source>
        <dbReference type="Proteomes" id="UP000401717"/>
    </source>
</evidence>
<reference evidence="1" key="3">
    <citation type="submission" date="2021-08" db="EMBL/GenBank/DDBJ databases">
        <authorList>
            <person name="Tani A."/>
            <person name="Ola A."/>
            <person name="Ogura Y."/>
            <person name="Katsura K."/>
            <person name="Hayashi T."/>
        </authorList>
    </citation>
    <scope>NUCLEOTIDE SEQUENCE</scope>
    <source>
        <strain evidence="1">DSM 22415</strain>
    </source>
</reference>